<dbReference type="EMBL" id="AKHW03002185">
    <property type="protein sequence ID" value="KYO39647.1"/>
    <property type="molecule type" value="Genomic_DNA"/>
</dbReference>
<sequence>MLLNRLRYLGCGSRLPSRLYRALSISSASARSRALFSPTCPGQSLVTGRSSSTALFVVIAARGANTSYAQAGLP</sequence>
<name>A0A151NS23_ALLMI</name>
<gene>
    <name evidence="1" type="ORF">Y1Q_0018701</name>
</gene>
<comment type="caution">
    <text evidence="1">The sequence shown here is derived from an EMBL/GenBank/DDBJ whole genome shotgun (WGS) entry which is preliminary data.</text>
</comment>
<evidence type="ECO:0000313" key="2">
    <source>
        <dbReference type="Proteomes" id="UP000050525"/>
    </source>
</evidence>
<accession>A0A151NS23</accession>
<dbReference type="AlphaFoldDB" id="A0A151NS23"/>
<proteinExistence type="predicted"/>
<organism evidence="1 2">
    <name type="scientific">Alligator mississippiensis</name>
    <name type="common">American alligator</name>
    <dbReference type="NCBI Taxonomy" id="8496"/>
    <lineage>
        <taxon>Eukaryota</taxon>
        <taxon>Metazoa</taxon>
        <taxon>Chordata</taxon>
        <taxon>Craniata</taxon>
        <taxon>Vertebrata</taxon>
        <taxon>Euteleostomi</taxon>
        <taxon>Archelosauria</taxon>
        <taxon>Archosauria</taxon>
        <taxon>Crocodylia</taxon>
        <taxon>Alligatoridae</taxon>
        <taxon>Alligatorinae</taxon>
        <taxon>Alligator</taxon>
    </lineage>
</organism>
<protein>
    <submittedName>
        <fullName evidence="1">Uncharacterized protein</fullName>
    </submittedName>
</protein>
<reference evidence="1 2" key="1">
    <citation type="journal article" date="2012" name="Genome Biol.">
        <title>Sequencing three crocodilian genomes to illuminate the evolution of archosaurs and amniotes.</title>
        <authorList>
            <person name="St John J.A."/>
            <person name="Braun E.L."/>
            <person name="Isberg S.R."/>
            <person name="Miles L.G."/>
            <person name="Chong A.Y."/>
            <person name="Gongora J."/>
            <person name="Dalzell P."/>
            <person name="Moran C."/>
            <person name="Bed'hom B."/>
            <person name="Abzhanov A."/>
            <person name="Burgess S.C."/>
            <person name="Cooksey A.M."/>
            <person name="Castoe T.A."/>
            <person name="Crawford N.G."/>
            <person name="Densmore L.D."/>
            <person name="Drew J.C."/>
            <person name="Edwards S.V."/>
            <person name="Faircloth B.C."/>
            <person name="Fujita M.K."/>
            <person name="Greenwold M.J."/>
            <person name="Hoffmann F.G."/>
            <person name="Howard J.M."/>
            <person name="Iguchi T."/>
            <person name="Janes D.E."/>
            <person name="Khan S.Y."/>
            <person name="Kohno S."/>
            <person name="de Koning A.J."/>
            <person name="Lance S.L."/>
            <person name="McCarthy F.M."/>
            <person name="McCormack J.E."/>
            <person name="Merchant M.E."/>
            <person name="Peterson D.G."/>
            <person name="Pollock D.D."/>
            <person name="Pourmand N."/>
            <person name="Raney B.J."/>
            <person name="Roessler K.A."/>
            <person name="Sanford J.R."/>
            <person name="Sawyer R.H."/>
            <person name="Schmidt C.J."/>
            <person name="Triplett E.W."/>
            <person name="Tuberville T.D."/>
            <person name="Venegas-Anaya M."/>
            <person name="Howard J.T."/>
            <person name="Jarvis E.D."/>
            <person name="Guillette L.J.Jr."/>
            <person name="Glenn T.C."/>
            <person name="Green R.E."/>
            <person name="Ray D.A."/>
        </authorList>
    </citation>
    <scope>NUCLEOTIDE SEQUENCE [LARGE SCALE GENOMIC DNA]</scope>
    <source>
        <strain evidence="1">KSC_2009_1</strain>
    </source>
</reference>
<dbReference type="Proteomes" id="UP000050525">
    <property type="component" value="Unassembled WGS sequence"/>
</dbReference>
<keyword evidence="2" id="KW-1185">Reference proteome</keyword>
<evidence type="ECO:0000313" key="1">
    <source>
        <dbReference type="EMBL" id="KYO39647.1"/>
    </source>
</evidence>